<dbReference type="Pfam" id="PF25990">
    <property type="entry name" value="Beta-barrel_YknX"/>
    <property type="match status" value="1"/>
</dbReference>
<feature type="domain" description="Multidrug resistance protein MdtA-like barrel-sandwich hybrid" evidence="6">
    <location>
        <begin position="44"/>
        <end position="127"/>
    </location>
</feature>
<evidence type="ECO:0000256" key="4">
    <source>
        <dbReference type="ARBA" id="ARBA00022989"/>
    </source>
</evidence>
<feature type="domain" description="YknX-like beta-barrel" evidence="7">
    <location>
        <begin position="134"/>
        <end position="223"/>
    </location>
</feature>
<evidence type="ECO:0000256" key="2">
    <source>
        <dbReference type="ARBA" id="ARBA00009477"/>
    </source>
</evidence>
<dbReference type="Gene3D" id="2.40.50.100">
    <property type="match status" value="1"/>
</dbReference>
<dbReference type="PANTHER" id="PTHR30386">
    <property type="entry name" value="MEMBRANE FUSION SUBUNIT OF EMRAB-TOLC MULTIDRUG EFFLUX PUMP"/>
    <property type="match status" value="1"/>
</dbReference>
<dbReference type="Pfam" id="PF25917">
    <property type="entry name" value="BSH_RND"/>
    <property type="match status" value="1"/>
</dbReference>
<accession>A0A1I3KIR2</accession>
<keyword evidence="4" id="KW-1133">Transmembrane helix</keyword>
<gene>
    <name evidence="8" type="ORF">SAMN05421852_101474</name>
</gene>
<dbReference type="InterPro" id="IPR058625">
    <property type="entry name" value="MdtA-like_BSH"/>
</dbReference>
<evidence type="ECO:0000259" key="6">
    <source>
        <dbReference type="Pfam" id="PF25917"/>
    </source>
</evidence>
<keyword evidence="5" id="KW-0472">Membrane</keyword>
<evidence type="ECO:0000313" key="8">
    <source>
        <dbReference type="EMBL" id="SFI72304.1"/>
    </source>
</evidence>
<comment type="subcellular location">
    <subcellularLocation>
        <location evidence="1">Membrane</location>
        <topology evidence="1">Single-pass membrane protein</topology>
    </subcellularLocation>
</comment>
<proteinExistence type="inferred from homology"/>
<organism evidence="8 9">
    <name type="scientific">Thermoflavimicrobium dichotomicum</name>
    <dbReference type="NCBI Taxonomy" id="46223"/>
    <lineage>
        <taxon>Bacteria</taxon>
        <taxon>Bacillati</taxon>
        <taxon>Bacillota</taxon>
        <taxon>Bacilli</taxon>
        <taxon>Bacillales</taxon>
        <taxon>Thermoactinomycetaceae</taxon>
        <taxon>Thermoflavimicrobium</taxon>
    </lineage>
</organism>
<sequence length="225" mass="23988">MKRLILSLIVGIFALAVAGGGAYYWNQQSLYVQTDNAQVKADLVPITAMAVGKLKEWSVNTGDSIQQNGLLGKEEVHTPVTVPTPDEKATLSSSIVDITSPISGVVLKSNVVPGQVVTPGQPIAMIADLSKAYVLAYIDESDIHDVEIGKEVDIYLDADPNKVWKGTVSEIGKSAGNTLSSGASSTLTKKKDNKEVQRVPVKITFNDLSGTQMKLGLNATVKIHK</sequence>
<dbReference type="RefSeq" id="WP_093227610.1">
    <property type="nucleotide sequence ID" value="NZ_FORR01000001.1"/>
</dbReference>
<dbReference type="Gene3D" id="2.40.30.170">
    <property type="match status" value="1"/>
</dbReference>
<dbReference type="CDD" id="cd06849">
    <property type="entry name" value="lipoyl_domain"/>
    <property type="match status" value="1"/>
</dbReference>
<name>A0A1I3KIR2_9BACL</name>
<dbReference type="AlphaFoldDB" id="A0A1I3KIR2"/>
<dbReference type="PANTHER" id="PTHR30386:SF26">
    <property type="entry name" value="TRANSPORT PROTEIN COMB"/>
    <property type="match status" value="1"/>
</dbReference>
<evidence type="ECO:0000259" key="7">
    <source>
        <dbReference type="Pfam" id="PF25990"/>
    </source>
</evidence>
<dbReference type="InterPro" id="IPR050739">
    <property type="entry name" value="MFP"/>
</dbReference>
<evidence type="ECO:0000256" key="1">
    <source>
        <dbReference type="ARBA" id="ARBA00004167"/>
    </source>
</evidence>
<protein>
    <submittedName>
        <fullName evidence="8">Barrel-sandwich domain of CusB or HlyD membrane-fusion</fullName>
    </submittedName>
</protein>
<evidence type="ECO:0000313" key="9">
    <source>
        <dbReference type="Proteomes" id="UP000199545"/>
    </source>
</evidence>
<comment type="similarity">
    <text evidence="2">Belongs to the membrane fusion protein (MFP) (TC 8.A.1) family.</text>
</comment>
<dbReference type="GO" id="GO:0016020">
    <property type="term" value="C:membrane"/>
    <property type="evidence" value="ECO:0007669"/>
    <property type="project" value="UniProtKB-SubCell"/>
</dbReference>
<dbReference type="STRING" id="46223.SAMN05421852_101474"/>
<dbReference type="SUPFAM" id="SSF111369">
    <property type="entry name" value="HlyD-like secretion proteins"/>
    <property type="match status" value="1"/>
</dbReference>
<evidence type="ECO:0000256" key="5">
    <source>
        <dbReference type="ARBA" id="ARBA00023136"/>
    </source>
</evidence>
<keyword evidence="3" id="KW-0812">Transmembrane</keyword>
<reference evidence="8 9" key="1">
    <citation type="submission" date="2016-10" db="EMBL/GenBank/DDBJ databases">
        <authorList>
            <person name="de Groot N.N."/>
        </authorList>
    </citation>
    <scope>NUCLEOTIDE SEQUENCE [LARGE SCALE GENOMIC DNA]</scope>
    <source>
        <strain evidence="8 9">DSM 44778</strain>
    </source>
</reference>
<evidence type="ECO:0000256" key="3">
    <source>
        <dbReference type="ARBA" id="ARBA00022692"/>
    </source>
</evidence>
<dbReference type="Proteomes" id="UP000199545">
    <property type="component" value="Unassembled WGS sequence"/>
</dbReference>
<keyword evidence="9" id="KW-1185">Reference proteome</keyword>
<dbReference type="OrthoDB" id="9811754at2"/>
<dbReference type="InterPro" id="IPR058636">
    <property type="entry name" value="Beta-barrel_YknX"/>
</dbReference>
<dbReference type="EMBL" id="FORR01000001">
    <property type="protein sequence ID" value="SFI72304.1"/>
    <property type="molecule type" value="Genomic_DNA"/>
</dbReference>